<keyword evidence="1" id="KW-0175">Coiled coil</keyword>
<protein>
    <submittedName>
        <fullName evidence="2">Uncharacterized protein</fullName>
    </submittedName>
</protein>
<organism evidence="2">
    <name type="scientific">Ignisphaera aggregans</name>
    <dbReference type="NCBI Taxonomy" id="334771"/>
    <lineage>
        <taxon>Archaea</taxon>
        <taxon>Thermoproteota</taxon>
        <taxon>Thermoprotei</taxon>
        <taxon>Desulfurococcales</taxon>
        <taxon>Desulfurococcaceae</taxon>
        <taxon>Ignisphaera</taxon>
    </lineage>
</organism>
<sequence length="505" mass="58023">MSSNPNSPNSQQVQLPPHLQEINIDVSQNKKIVIKIGSPNWSEIEKTATSRASFNHTVLTGLRVVPWGSKFFLNVREWRGDKSVVPVGSIVIFRALTGSRKHVYHFYYAAFLVREGARAEVELQDHGESSDKKQLKLVIENLEPLPEPTSDDLKNAEAEILNRGLEISKFVDSKNVLLALYHYYVKLKVHLAVAPQTQMQPVVPATTTAVVLQPMESKAAKVVQIEKERVLVKGFMVVHNLPSKSLLTARLSEIFKETKIGQKLIKIVNGYFYNRLGVLSRDYYEILHKYAADVGFGYIIPTDVAPHFLREVDFLRKRYETFEQWLKKFLVSGEVPPELAENKRALVDYEYVKLVKEYLQQHGISEEKWREIVDSIHIANRFYVRLIPFSVDFSLLQEYVDEKAKQRVEDEINKLKEEIAKGVKEKILSEAKKLLARIEQLAKTEITKEMLPKLRSEVEELEKRAKEFGVSVPELEKLKEMLTEEKLKEIALEVSSGRLRALLNF</sequence>
<comment type="caution">
    <text evidence="2">The sequence shown here is derived from an EMBL/GenBank/DDBJ whole genome shotgun (WGS) entry which is preliminary data.</text>
</comment>
<dbReference type="EMBL" id="DSEU01000060">
    <property type="protein sequence ID" value="HEM67646.1"/>
    <property type="molecule type" value="Genomic_DNA"/>
</dbReference>
<proteinExistence type="predicted"/>
<evidence type="ECO:0000256" key="1">
    <source>
        <dbReference type="SAM" id="Coils"/>
    </source>
</evidence>
<dbReference type="AlphaFoldDB" id="A0A7J2U4L8"/>
<accession>A0A7J2U4L8</accession>
<gene>
    <name evidence="2" type="ORF">ENO26_08840</name>
</gene>
<evidence type="ECO:0000313" key="2">
    <source>
        <dbReference type="EMBL" id="HEM67646.1"/>
    </source>
</evidence>
<feature type="coiled-coil region" evidence="1">
    <location>
        <begin position="405"/>
        <end position="464"/>
    </location>
</feature>
<name>A0A7J2U4L8_9CREN</name>
<reference evidence="2" key="1">
    <citation type="journal article" date="2020" name="mSystems">
        <title>Genome- and Community-Level Interaction Insights into Carbon Utilization and Element Cycling Functions of Hydrothermarchaeota in Hydrothermal Sediment.</title>
        <authorList>
            <person name="Zhou Z."/>
            <person name="Liu Y."/>
            <person name="Xu W."/>
            <person name="Pan J."/>
            <person name="Luo Z.H."/>
            <person name="Li M."/>
        </authorList>
    </citation>
    <scope>NUCLEOTIDE SEQUENCE [LARGE SCALE GENOMIC DNA]</scope>
    <source>
        <strain evidence="2">SpSt-125</strain>
    </source>
</reference>